<keyword evidence="6 14" id="KW-0732">Signal</keyword>
<keyword evidence="4" id="KW-0964">Secreted</keyword>
<evidence type="ECO:0000259" key="15">
    <source>
        <dbReference type="PROSITE" id="PS50015"/>
    </source>
</evidence>
<feature type="domain" description="Saposin B-type" evidence="15">
    <location>
        <begin position="77"/>
        <end position="163"/>
    </location>
</feature>
<dbReference type="PROSITE" id="PS50015">
    <property type="entry name" value="SAP_B"/>
    <property type="match status" value="1"/>
</dbReference>
<dbReference type="InterPro" id="IPR029052">
    <property type="entry name" value="Metallo-depent_PP-like"/>
</dbReference>
<comment type="function">
    <text evidence="13">Converts sphingomyelin to ceramide.</text>
</comment>
<dbReference type="Pfam" id="PF00149">
    <property type="entry name" value="Metallophos"/>
    <property type="match status" value="1"/>
</dbReference>
<evidence type="ECO:0000256" key="6">
    <source>
        <dbReference type="ARBA" id="ARBA00022729"/>
    </source>
</evidence>
<comment type="cofactor">
    <cofactor evidence="1">
        <name>Zn(2+)</name>
        <dbReference type="ChEBI" id="CHEBI:29105"/>
    </cofactor>
</comment>
<protein>
    <recommendedName>
        <fullName evidence="13">Sphingomyelin phosphodiesterase</fullName>
        <ecNumber evidence="13">3.1.4.12</ecNumber>
    </recommendedName>
</protein>
<feature type="chain" id="PRO_5045194990" description="Sphingomyelin phosphodiesterase" evidence="14">
    <location>
        <begin position="19"/>
        <end position="623"/>
    </location>
</feature>
<dbReference type="Proteomes" id="UP000694924">
    <property type="component" value="Unplaced"/>
</dbReference>
<evidence type="ECO:0000256" key="13">
    <source>
        <dbReference type="PIRNR" id="PIRNR000948"/>
    </source>
</evidence>
<keyword evidence="11 13" id="KW-0326">Glycosidase</keyword>
<reference evidence="17" key="1">
    <citation type="submission" date="2025-08" db="UniProtKB">
        <authorList>
            <consortium name="RefSeq"/>
        </authorList>
    </citation>
    <scope>IDENTIFICATION</scope>
    <source>
        <tissue evidence="17">Whole body</tissue>
    </source>
</reference>
<evidence type="ECO:0000256" key="14">
    <source>
        <dbReference type="SAM" id="SignalP"/>
    </source>
</evidence>
<dbReference type="GeneID" id="107073925"/>
<keyword evidence="10" id="KW-0325">Glycoprotein</keyword>
<accession>A0ABM1JD15</accession>
<comment type="similarity">
    <text evidence="3 13">Belongs to the acid sphingomyelinase family.</text>
</comment>
<evidence type="ECO:0000256" key="8">
    <source>
        <dbReference type="ARBA" id="ARBA00022833"/>
    </source>
</evidence>
<proteinExistence type="inferred from homology"/>
<evidence type="ECO:0000256" key="7">
    <source>
        <dbReference type="ARBA" id="ARBA00022801"/>
    </source>
</evidence>
<dbReference type="SUPFAM" id="SSF47862">
    <property type="entry name" value="Saposin"/>
    <property type="match status" value="1"/>
</dbReference>
<dbReference type="PANTHER" id="PTHR10340:SF29">
    <property type="entry name" value="SPHINGOMYELIN PHOSPHODIESTERASE"/>
    <property type="match status" value="1"/>
</dbReference>
<evidence type="ECO:0000256" key="10">
    <source>
        <dbReference type="ARBA" id="ARBA00023180"/>
    </source>
</evidence>
<name>A0ABM1JD15_POLDO</name>
<comment type="subcellular location">
    <subcellularLocation>
        <location evidence="2">Secreted</location>
    </subcellularLocation>
</comment>
<dbReference type="PIRSF" id="PIRSF000948">
    <property type="entry name" value="Sphingomy_PDE"/>
    <property type="match status" value="1"/>
</dbReference>
<comment type="catalytic activity">
    <reaction evidence="12">
        <text>a sphingomyelin + H2O = phosphocholine + an N-acylsphing-4-enine + H(+)</text>
        <dbReference type="Rhea" id="RHEA:19253"/>
        <dbReference type="ChEBI" id="CHEBI:15377"/>
        <dbReference type="ChEBI" id="CHEBI:15378"/>
        <dbReference type="ChEBI" id="CHEBI:17636"/>
        <dbReference type="ChEBI" id="CHEBI:52639"/>
        <dbReference type="ChEBI" id="CHEBI:295975"/>
        <dbReference type="EC" id="3.1.4.12"/>
    </reaction>
    <physiologicalReaction direction="left-to-right" evidence="12">
        <dbReference type="Rhea" id="RHEA:19254"/>
    </physiologicalReaction>
</comment>
<dbReference type="InterPro" id="IPR011160">
    <property type="entry name" value="Sphingomy_PDE"/>
</dbReference>
<keyword evidence="8" id="KW-0862">Zinc</keyword>
<gene>
    <name evidence="17" type="primary">LOC107073925</name>
</gene>
<dbReference type="Gene3D" id="3.60.21.10">
    <property type="match status" value="1"/>
</dbReference>
<organism evidence="16 17">
    <name type="scientific">Polistes dominula</name>
    <name type="common">European paper wasp</name>
    <name type="synonym">Vespa dominula</name>
    <dbReference type="NCBI Taxonomy" id="743375"/>
    <lineage>
        <taxon>Eukaryota</taxon>
        <taxon>Metazoa</taxon>
        <taxon>Ecdysozoa</taxon>
        <taxon>Arthropoda</taxon>
        <taxon>Hexapoda</taxon>
        <taxon>Insecta</taxon>
        <taxon>Pterygota</taxon>
        <taxon>Neoptera</taxon>
        <taxon>Endopterygota</taxon>
        <taxon>Hymenoptera</taxon>
        <taxon>Apocrita</taxon>
        <taxon>Aculeata</taxon>
        <taxon>Vespoidea</taxon>
        <taxon>Vespidae</taxon>
        <taxon>Polistinae</taxon>
        <taxon>Polistini</taxon>
        <taxon>Polistes</taxon>
    </lineage>
</organism>
<dbReference type="PANTHER" id="PTHR10340">
    <property type="entry name" value="SPHINGOMYELIN PHOSPHODIESTERASE"/>
    <property type="match status" value="1"/>
</dbReference>
<dbReference type="CDD" id="cd00842">
    <property type="entry name" value="MPP_ASMase"/>
    <property type="match status" value="1"/>
</dbReference>
<keyword evidence="9" id="KW-1015">Disulfide bond</keyword>
<dbReference type="InterPro" id="IPR011001">
    <property type="entry name" value="Saposin-like"/>
</dbReference>
<evidence type="ECO:0000256" key="4">
    <source>
        <dbReference type="ARBA" id="ARBA00022525"/>
    </source>
</evidence>
<dbReference type="RefSeq" id="XP_015190353.1">
    <property type="nucleotide sequence ID" value="XM_015334867.1"/>
</dbReference>
<dbReference type="InterPro" id="IPR008139">
    <property type="entry name" value="SaposinB_dom"/>
</dbReference>
<evidence type="ECO:0000313" key="17">
    <source>
        <dbReference type="RefSeq" id="XP_015190353.1"/>
    </source>
</evidence>
<dbReference type="SUPFAM" id="SSF56300">
    <property type="entry name" value="Metallo-dependent phosphatases"/>
    <property type="match status" value="1"/>
</dbReference>
<evidence type="ECO:0000256" key="1">
    <source>
        <dbReference type="ARBA" id="ARBA00001947"/>
    </source>
</evidence>
<evidence type="ECO:0000256" key="5">
    <source>
        <dbReference type="ARBA" id="ARBA00022723"/>
    </source>
</evidence>
<keyword evidence="16" id="KW-1185">Reference proteome</keyword>
<evidence type="ECO:0000256" key="3">
    <source>
        <dbReference type="ARBA" id="ARBA00008234"/>
    </source>
</evidence>
<keyword evidence="5" id="KW-0479">Metal-binding</keyword>
<sequence length="623" mass="72683">MRFNAVLFLFFILSLVNGSNNDIQEIEDIDVTSMVEEITKWVDSGKETESFNKSIQLLSIPDELQFVDWRTFTGLNSMGICTICKSILQTFIRFRQQGMSDDDIAKNVIKLCVLLNFQSERVCSGAVKLNLPIFVYILDLKPNINASDICGIVLESKSCPLNTEKYEWSVPIDHITIDKIPSKNASDETIKIIQITDIHYDPKYEPNGNSLCKEPTCCRKGQNITNSSNKLAGFWGDYNDCDTPWHSVVNALDHIQDTHQNINYVYFTGDIIDHGVWETTLQGNIESLNKSYIEIYKHFNDIPVYPILGNHESHPLNQFAPQHITNDTLSTRWLYTLVADIWINFGWLPESTRATILQGGYYTLSPRKGFRIIVLNSNVCYCYNWYVIKRTRKFFLYLINIIINIKNYFRWLLYQHQDPDGQLQWLVETLTEAQRNQELVHILSHIPPGQKDCHKVWRREYIKIINKFSHIIAAQFNGHTHNDEIQIIYKDKNATNASHVAWNGGSITTYSNLNPNYKLYIIDNNTLNVKDFDNWMYDITQANKDPTKFPQWYKSYSFKNEYNLKDLSLNSLNNWLIDMRNNQDILNRYYKNYFKHAAPSLEKNCDLKCKEEYINNIIVTIPH</sequence>
<evidence type="ECO:0000256" key="12">
    <source>
        <dbReference type="ARBA" id="ARBA00047268"/>
    </source>
</evidence>
<evidence type="ECO:0000256" key="11">
    <source>
        <dbReference type="ARBA" id="ARBA00023295"/>
    </source>
</evidence>
<evidence type="ECO:0000313" key="16">
    <source>
        <dbReference type="Proteomes" id="UP000694924"/>
    </source>
</evidence>
<dbReference type="InterPro" id="IPR041805">
    <property type="entry name" value="ASMase/PPN1_MPP"/>
</dbReference>
<evidence type="ECO:0000256" key="2">
    <source>
        <dbReference type="ARBA" id="ARBA00004613"/>
    </source>
</evidence>
<dbReference type="InterPro" id="IPR004843">
    <property type="entry name" value="Calcineurin-like_PHP"/>
</dbReference>
<feature type="signal peptide" evidence="14">
    <location>
        <begin position="1"/>
        <end position="18"/>
    </location>
</feature>
<dbReference type="EC" id="3.1.4.12" evidence="13"/>
<keyword evidence="7 13" id="KW-0378">Hydrolase</keyword>
<evidence type="ECO:0000256" key="9">
    <source>
        <dbReference type="ARBA" id="ARBA00023157"/>
    </source>
</evidence>